<reference evidence="3" key="1">
    <citation type="submission" date="2022-11" db="EMBL/GenBank/DDBJ databases">
        <authorList>
            <person name="Kikuchi T."/>
        </authorList>
    </citation>
    <scope>NUCLEOTIDE SEQUENCE</scope>
    <source>
        <strain evidence="3">PS1010</strain>
    </source>
</reference>
<protein>
    <recommendedName>
        <fullName evidence="2">Amine oxidase domain-containing protein</fullName>
    </recommendedName>
</protein>
<feature type="transmembrane region" description="Helical" evidence="1">
    <location>
        <begin position="195"/>
        <end position="224"/>
    </location>
</feature>
<feature type="transmembrane region" description="Helical" evidence="1">
    <location>
        <begin position="105"/>
        <end position="127"/>
    </location>
</feature>
<keyword evidence="4" id="KW-1185">Reference proteome</keyword>
<keyword evidence="1" id="KW-0472">Membrane</keyword>
<dbReference type="InterPro" id="IPR002937">
    <property type="entry name" value="Amino_oxidase"/>
</dbReference>
<dbReference type="Pfam" id="PF01593">
    <property type="entry name" value="Amino_oxidase"/>
    <property type="match status" value="1"/>
</dbReference>
<accession>A0A9P1IPK0</accession>
<dbReference type="PANTHER" id="PTHR23021:SF11">
    <property type="entry name" value="SERPENTINE RECEPTOR, CLASS T"/>
    <property type="match status" value="1"/>
</dbReference>
<dbReference type="OrthoDB" id="38045at2759"/>
<dbReference type="SUPFAM" id="SSF51905">
    <property type="entry name" value="FAD/NAD(P)-binding domain"/>
    <property type="match status" value="1"/>
</dbReference>
<proteinExistence type="predicted"/>
<feature type="transmembrane region" description="Helical" evidence="1">
    <location>
        <begin position="147"/>
        <end position="164"/>
    </location>
</feature>
<organism evidence="3 4">
    <name type="scientific">Caenorhabditis angaria</name>
    <dbReference type="NCBI Taxonomy" id="860376"/>
    <lineage>
        <taxon>Eukaryota</taxon>
        <taxon>Metazoa</taxon>
        <taxon>Ecdysozoa</taxon>
        <taxon>Nematoda</taxon>
        <taxon>Chromadorea</taxon>
        <taxon>Rhabditida</taxon>
        <taxon>Rhabditina</taxon>
        <taxon>Rhabditomorpha</taxon>
        <taxon>Rhabditoidea</taxon>
        <taxon>Rhabditidae</taxon>
        <taxon>Peloderinae</taxon>
        <taxon>Caenorhabditis</taxon>
    </lineage>
</organism>
<keyword evidence="1" id="KW-1133">Transmembrane helix</keyword>
<dbReference type="AlphaFoldDB" id="A0A9P1IPK0"/>
<evidence type="ECO:0000256" key="1">
    <source>
        <dbReference type="SAM" id="Phobius"/>
    </source>
</evidence>
<dbReference type="FunFam" id="3.50.50.60:FF:000220">
    <property type="entry name" value="UDP-galactopyranose mutase"/>
    <property type="match status" value="1"/>
</dbReference>
<dbReference type="Gene3D" id="1.20.1070.10">
    <property type="entry name" value="Rhodopsin 7-helix transmembrane proteins"/>
    <property type="match status" value="1"/>
</dbReference>
<dbReference type="InterPro" id="IPR019425">
    <property type="entry name" value="7TM_GPCR_serpentine_rcpt_Srt"/>
</dbReference>
<dbReference type="Gene3D" id="3.50.50.60">
    <property type="entry name" value="FAD/NAD(P)-binding domain"/>
    <property type="match status" value="1"/>
</dbReference>
<feature type="domain" description="Amine oxidase" evidence="2">
    <location>
        <begin position="343"/>
        <end position="616"/>
    </location>
</feature>
<name>A0A9P1IPK0_9PELO</name>
<feature type="transmembrane region" description="Helical" evidence="1">
    <location>
        <begin position="30"/>
        <end position="50"/>
    </location>
</feature>
<evidence type="ECO:0000259" key="2">
    <source>
        <dbReference type="Pfam" id="PF01593"/>
    </source>
</evidence>
<evidence type="ECO:0000313" key="3">
    <source>
        <dbReference type="EMBL" id="CAI5448396.1"/>
    </source>
</evidence>
<dbReference type="EMBL" id="CANHGI010000004">
    <property type="protein sequence ID" value="CAI5448396.1"/>
    <property type="molecule type" value="Genomic_DNA"/>
</dbReference>
<dbReference type="InterPro" id="IPR036188">
    <property type="entry name" value="FAD/NAD-bd_sf"/>
</dbReference>
<feature type="transmembrane region" description="Helical" evidence="1">
    <location>
        <begin position="245"/>
        <end position="262"/>
    </location>
</feature>
<dbReference type="Pfam" id="PF10321">
    <property type="entry name" value="7TM_GPCR_Srt"/>
    <property type="match status" value="1"/>
</dbReference>
<feature type="transmembrane region" description="Helical" evidence="1">
    <location>
        <begin position="70"/>
        <end position="93"/>
    </location>
</feature>
<dbReference type="SUPFAM" id="SSF81321">
    <property type="entry name" value="Family A G protein-coupled receptor-like"/>
    <property type="match status" value="1"/>
</dbReference>
<dbReference type="GO" id="GO:0016491">
    <property type="term" value="F:oxidoreductase activity"/>
    <property type="evidence" value="ECO:0007669"/>
    <property type="project" value="InterPro"/>
</dbReference>
<keyword evidence="1" id="KW-0812">Transmembrane</keyword>
<sequence length="804" mass="92300">MLLDVFFGAPLLDPYLYNCTGTPIHVINNYAHGFTYLALGLITQTLYILVLKTIWENKVIWDHGCYRIMFFLGIPDFLSLIVCADYAGYWSIFGLHPCYDMRLSYLLGCFVFGTWHMSCFYVLILAFNRTCELVAPSVGRVLFNGKALYLIMSMPLFYFIYFTFFTKPLIYDPTISTFLLNPNTLATINFSPNLYAVYGFIFNNFFVMFFIGCNYLTVCSFLIYHSFSTRVQKVSKIYRQITLQCMIVCTCHFIGCFLYIYMQYYSLPQIFHTIAQLAWIGNHGLPPCVYLIFNHTIRSNVTIFRRKCFVRNRVDSSGLKVDSTIKRNMKIVCIGAAPTALGAAYRLNELKNEGNEAAKDVELVCLEQESYAGGLSCTVKDDKGFLWDMGGHITFNHNFPYYEKATQWAVDDWNKLARNCMVDMNYLYDKDGIHLVPYPAQFAVPLFPDAVKNSCLADLKERYENPQTDSNPDNFEDWVLQHFGPTILKSFFKPYTKKVWTVEPLKMSPNWVGTRVAKLPQEKLEELCAMDQDELANADFGWGPNSYFTFPKYGGTGNVWTSMTKKLPQEWFEFEKKVTAVNHVEKTVEVLKKGETEAAKVSYDVLLNTAPIDQLVNNTGITAPLDIVHNKVFVVGVGLRKPMTSFLEKFTWLYFPDKNVPFFRVTILSRYGEVTPDSDKYWSVMCECARPIDDPITEEEMVKKTLDGLVLKSMITREAIESVYSITLPYGYPIPTPNRDRELARAHTELEKASIYSRGRFGGWKYESSNQDHCFIQGKEFIDRVVLGEPEKLYKTGVAAIPRG</sequence>
<comment type="caution">
    <text evidence="3">The sequence shown here is derived from an EMBL/GenBank/DDBJ whole genome shotgun (WGS) entry which is preliminary data.</text>
</comment>
<evidence type="ECO:0000313" key="4">
    <source>
        <dbReference type="Proteomes" id="UP001152747"/>
    </source>
</evidence>
<dbReference type="Proteomes" id="UP001152747">
    <property type="component" value="Unassembled WGS sequence"/>
</dbReference>
<gene>
    <name evidence="3" type="ORF">CAMP_LOCUS11033</name>
</gene>
<dbReference type="PANTHER" id="PTHR23021">
    <property type="entry name" value="SERPENTINE RECEPTOR, CLASS T"/>
    <property type="match status" value="1"/>
</dbReference>